<dbReference type="Pfam" id="PF00702">
    <property type="entry name" value="Hydrolase"/>
    <property type="match status" value="1"/>
</dbReference>
<dbReference type="Proteomes" id="UP001222325">
    <property type="component" value="Unassembled WGS sequence"/>
</dbReference>
<reference evidence="1" key="1">
    <citation type="submission" date="2023-03" db="EMBL/GenBank/DDBJ databases">
        <title>Massive genome expansion in bonnet fungi (Mycena s.s.) driven by repeated elements and novel gene families across ecological guilds.</title>
        <authorList>
            <consortium name="Lawrence Berkeley National Laboratory"/>
            <person name="Harder C.B."/>
            <person name="Miyauchi S."/>
            <person name="Viragh M."/>
            <person name="Kuo A."/>
            <person name="Thoen E."/>
            <person name="Andreopoulos B."/>
            <person name="Lu D."/>
            <person name="Skrede I."/>
            <person name="Drula E."/>
            <person name="Henrissat B."/>
            <person name="Morin E."/>
            <person name="Kohler A."/>
            <person name="Barry K."/>
            <person name="LaButti K."/>
            <person name="Morin E."/>
            <person name="Salamov A."/>
            <person name="Lipzen A."/>
            <person name="Mereny Z."/>
            <person name="Hegedus B."/>
            <person name="Baldrian P."/>
            <person name="Stursova M."/>
            <person name="Weitz H."/>
            <person name="Taylor A."/>
            <person name="Grigoriev I.V."/>
            <person name="Nagy L.G."/>
            <person name="Martin F."/>
            <person name="Kauserud H."/>
        </authorList>
    </citation>
    <scope>NUCLEOTIDE SEQUENCE</scope>
    <source>
        <strain evidence="1">CBHHK173m</strain>
    </source>
</reference>
<organism evidence="1 2">
    <name type="scientific">Mycena belliarum</name>
    <dbReference type="NCBI Taxonomy" id="1033014"/>
    <lineage>
        <taxon>Eukaryota</taxon>
        <taxon>Fungi</taxon>
        <taxon>Dikarya</taxon>
        <taxon>Basidiomycota</taxon>
        <taxon>Agaricomycotina</taxon>
        <taxon>Agaricomycetes</taxon>
        <taxon>Agaricomycetidae</taxon>
        <taxon>Agaricales</taxon>
        <taxon>Marasmiineae</taxon>
        <taxon>Mycenaceae</taxon>
        <taxon>Mycena</taxon>
    </lineage>
</organism>
<evidence type="ECO:0000313" key="1">
    <source>
        <dbReference type="EMBL" id="KAJ7102373.1"/>
    </source>
</evidence>
<sequence length="478" mass="53487">MANLPPLHPAMSFNTLILDFNDVVAGATIGSSKQLKAALASRTWLDYETGRITQDACYRRLETEFSIPSADIHQALRKMRDSLRLNEHLIALIRQIKQEKRVKVISMSNISAPDYESLRSAYPELLSLFDHIFTSTSVGLRKPSLSFFRHVFAETCAEPGRTVFVDQDAQNILSARSLGMYGVISDGNLRRSLSNLFGDAVSRARLFLRDGAGHHHTVIENGITFHDNFSQLLILELTADRSLVHLVKQNGPWNFFQGPPVMTTASFPEDLDTTSLALTIMPPDACAVNSMMDEMLRYLTEDDIIGTYFDHSRPRFDPTVCVNVLSLFYSFNRGSELASTLYWVRDVLLNRAYVDGSRYYATGECFLYFLARLLQRAEDPALHSLLEPLLKQRIQEHIARPGDAVALSMRLIVCEYLGIENRIDLQSLLALQCEDGGWAIGPVYRYGVSGLKIGNRGLTTALAVKALELGERFAPSGI</sequence>
<dbReference type="Gene3D" id="1.10.150.240">
    <property type="entry name" value="Putative phosphatase, domain 2"/>
    <property type="match status" value="1"/>
</dbReference>
<dbReference type="InterPro" id="IPR006439">
    <property type="entry name" value="HAD-SF_hydro_IA"/>
</dbReference>
<dbReference type="GO" id="GO:0016791">
    <property type="term" value="F:phosphatase activity"/>
    <property type="evidence" value="ECO:0007669"/>
    <property type="project" value="UniProtKB-ARBA"/>
</dbReference>
<dbReference type="NCBIfam" id="TIGR01509">
    <property type="entry name" value="HAD-SF-IA-v3"/>
    <property type="match status" value="1"/>
</dbReference>
<keyword evidence="2" id="KW-1185">Reference proteome</keyword>
<dbReference type="PANTHER" id="PTHR43611">
    <property type="entry name" value="ALPHA-D-GLUCOSE 1-PHOSPHATE PHOSPHATASE"/>
    <property type="match status" value="1"/>
</dbReference>
<dbReference type="InterPro" id="IPR036412">
    <property type="entry name" value="HAD-like_sf"/>
</dbReference>
<dbReference type="AlphaFoldDB" id="A0AAD6UG50"/>
<dbReference type="SUPFAM" id="SSF56784">
    <property type="entry name" value="HAD-like"/>
    <property type="match status" value="1"/>
</dbReference>
<dbReference type="InterPro" id="IPR023198">
    <property type="entry name" value="PGP-like_dom2"/>
</dbReference>
<dbReference type="Gene3D" id="3.40.50.1000">
    <property type="entry name" value="HAD superfamily/HAD-like"/>
    <property type="match status" value="1"/>
</dbReference>
<dbReference type="PANTHER" id="PTHR43611:SF3">
    <property type="entry name" value="FLAVIN MONONUCLEOTIDE HYDROLASE 1, CHLOROPLATIC"/>
    <property type="match status" value="1"/>
</dbReference>
<evidence type="ECO:0000313" key="2">
    <source>
        <dbReference type="Proteomes" id="UP001222325"/>
    </source>
</evidence>
<dbReference type="InterPro" id="IPR023214">
    <property type="entry name" value="HAD_sf"/>
</dbReference>
<name>A0AAD6UG50_9AGAR</name>
<protein>
    <submittedName>
        <fullName evidence="1">HAD-like domain-containing protein</fullName>
    </submittedName>
</protein>
<comment type="caution">
    <text evidence="1">The sequence shown here is derived from an EMBL/GenBank/DDBJ whole genome shotgun (WGS) entry which is preliminary data.</text>
</comment>
<dbReference type="EMBL" id="JARJCN010000003">
    <property type="protein sequence ID" value="KAJ7102373.1"/>
    <property type="molecule type" value="Genomic_DNA"/>
</dbReference>
<proteinExistence type="predicted"/>
<accession>A0AAD6UG50</accession>
<gene>
    <name evidence="1" type="ORF">B0H15DRAFT_898568</name>
</gene>